<dbReference type="HOGENOM" id="CLU_011742_0_0_1"/>
<dbReference type="GeneID" id="19974188"/>
<feature type="compositionally biased region" description="Basic and acidic residues" evidence="1">
    <location>
        <begin position="638"/>
        <end position="660"/>
    </location>
</feature>
<dbReference type="SUPFAM" id="SSF50978">
    <property type="entry name" value="WD40 repeat-like"/>
    <property type="match status" value="1"/>
</dbReference>
<dbReference type="eggNOG" id="ENOG502SHIS">
    <property type="taxonomic scope" value="Eukaryota"/>
</dbReference>
<sequence>MIARQNQSEQLTSNEWLMSKRLATATKLSPLWRGPWSSYLSNEDNGRFHVAEQINYRRVLLGASHKVVNTKTFTMSTCGKYLLVCSGHDIFVYRIGEGSESMTAIVRLAADRDVLKVSMDTSSARYAVAALLDNRTGLLWDIADRAETSRDESLLSRALLLGIGTGSRSPSTTEESSEPSSCALPHRRRGFNSEVQAHDDFFEMACPDGRLQRRSAHHTASSVTIHQHLFGEGISLTESPEAEANDASLDDRLPIQARPTAVYRDLGTSDDPPRSVAVCPQRNCVAFGSRLGIELHWVDALTGSDLSRWFPLHAPSDYLYFLPQRAGVDSSRKLRLISSAQGPSTPTITRSGSMPARLLVRRQTHDRGRRQSMTRLFFGSLPFPAAAVLPSSWLNSAEIDEGEQQGVLRTVDCDHYQAVPLSDGNHVLYTDPISGQLCLGSDAPIGAPNKLVRKVLFIPPDITTDDDGWGSLMACYNAGQELRWGVRVVSAHRDGRIILYNVPSDLFSYLRHLRSSLDVWDETAGVLAQSDLLMDNVLTAHPNSLADPDHGNEASRPTAESPFRTIQVQGVVIGHLNQEIVDDLVVTTANGGVRVWIFCRSGLARLLNLYVPSGHCIRSRFVSTDGLLYDDPQTVRSTDPEPSDKSSKGKERAHSDEARSDANWTSTDNVLLSGFDGTCDIEVNTVGGVWIADARVHNILDWSQYEEDILDALSAYRSEIEICGSGVQDGWLCAEFLPKG</sequence>
<dbReference type="EMBL" id="KB822722">
    <property type="protein sequence ID" value="ETN38810.1"/>
    <property type="molecule type" value="Genomic_DNA"/>
</dbReference>
<feature type="region of interest" description="Disordered" evidence="1">
    <location>
        <begin position="631"/>
        <end position="661"/>
    </location>
</feature>
<feature type="compositionally biased region" description="Low complexity" evidence="1">
    <location>
        <begin position="166"/>
        <end position="181"/>
    </location>
</feature>
<evidence type="ECO:0000313" key="2">
    <source>
        <dbReference type="EMBL" id="ETN38810.1"/>
    </source>
</evidence>
<dbReference type="OrthoDB" id="1689567at2759"/>
<keyword evidence="3" id="KW-1185">Reference proteome</keyword>
<dbReference type="InterPro" id="IPR036322">
    <property type="entry name" value="WD40_repeat_dom_sf"/>
</dbReference>
<evidence type="ECO:0000313" key="3">
    <source>
        <dbReference type="Proteomes" id="UP000030752"/>
    </source>
</evidence>
<gene>
    <name evidence="2" type="ORF">HMPREF1541_06849</name>
</gene>
<accession>W2RR62</accession>
<dbReference type="Proteomes" id="UP000030752">
    <property type="component" value="Unassembled WGS sequence"/>
</dbReference>
<dbReference type="InParanoid" id="W2RR62"/>
<evidence type="ECO:0000256" key="1">
    <source>
        <dbReference type="SAM" id="MobiDB-lite"/>
    </source>
</evidence>
<protein>
    <submittedName>
        <fullName evidence="2">Uncharacterized protein</fullName>
    </submittedName>
</protein>
<dbReference type="VEuPathDB" id="FungiDB:HMPREF1541_06849"/>
<feature type="region of interest" description="Disordered" evidence="1">
    <location>
        <begin position="165"/>
        <end position="186"/>
    </location>
</feature>
<reference evidence="2 3" key="1">
    <citation type="submission" date="2013-03" db="EMBL/GenBank/DDBJ databases">
        <title>The Genome Sequence of Phialophora europaea CBS 101466.</title>
        <authorList>
            <consortium name="The Broad Institute Genomics Platform"/>
            <person name="Cuomo C."/>
            <person name="de Hoog S."/>
            <person name="Gorbushina A."/>
            <person name="Walker B."/>
            <person name="Young S.K."/>
            <person name="Zeng Q."/>
            <person name="Gargeya S."/>
            <person name="Fitzgerald M."/>
            <person name="Haas B."/>
            <person name="Abouelleil A."/>
            <person name="Allen A.W."/>
            <person name="Alvarado L."/>
            <person name="Arachchi H.M."/>
            <person name="Berlin A.M."/>
            <person name="Chapman S.B."/>
            <person name="Gainer-Dewar J."/>
            <person name="Goldberg J."/>
            <person name="Griggs A."/>
            <person name="Gujja S."/>
            <person name="Hansen M."/>
            <person name="Howarth C."/>
            <person name="Imamovic A."/>
            <person name="Ireland A."/>
            <person name="Larimer J."/>
            <person name="McCowan C."/>
            <person name="Murphy C."/>
            <person name="Pearson M."/>
            <person name="Poon T.W."/>
            <person name="Priest M."/>
            <person name="Roberts A."/>
            <person name="Saif S."/>
            <person name="Shea T."/>
            <person name="Sisk P."/>
            <person name="Sykes S."/>
            <person name="Wortman J."/>
            <person name="Nusbaum C."/>
            <person name="Birren B."/>
        </authorList>
    </citation>
    <scope>NUCLEOTIDE SEQUENCE [LARGE SCALE GENOMIC DNA]</scope>
    <source>
        <strain evidence="2 3">CBS 101466</strain>
    </source>
</reference>
<dbReference type="RefSeq" id="XP_008719399.1">
    <property type="nucleotide sequence ID" value="XM_008721177.1"/>
</dbReference>
<proteinExistence type="predicted"/>
<organism evidence="2 3">
    <name type="scientific">Cyphellophora europaea (strain CBS 101466)</name>
    <name type="common">Phialophora europaea</name>
    <dbReference type="NCBI Taxonomy" id="1220924"/>
    <lineage>
        <taxon>Eukaryota</taxon>
        <taxon>Fungi</taxon>
        <taxon>Dikarya</taxon>
        <taxon>Ascomycota</taxon>
        <taxon>Pezizomycotina</taxon>
        <taxon>Eurotiomycetes</taxon>
        <taxon>Chaetothyriomycetidae</taxon>
        <taxon>Chaetothyriales</taxon>
        <taxon>Cyphellophoraceae</taxon>
        <taxon>Cyphellophora</taxon>
    </lineage>
</organism>
<name>W2RR62_CYPE1</name>
<dbReference type="AlphaFoldDB" id="W2RR62"/>